<evidence type="ECO:0000313" key="9">
    <source>
        <dbReference type="EMBL" id="URW79055.1"/>
    </source>
</evidence>
<dbReference type="AlphaFoldDB" id="A0A9J6ZNH4"/>
<comment type="catalytic activity">
    <reaction evidence="6">
        <text>L-valine + 2-oxoglutarate = 3-methyl-2-oxobutanoate + L-glutamate</text>
        <dbReference type="Rhea" id="RHEA:24813"/>
        <dbReference type="ChEBI" id="CHEBI:11851"/>
        <dbReference type="ChEBI" id="CHEBI:16810"/>
        <dbReference type="ChEBI" id="CHEBI:29985"/>
        <dbReference type="ChEBI" id="CHEBI:57762"/>
        <dbReference type="EC" id="2.6.1.42"/>
    </reaction>
</comment>
<dbReference type="EMBL" id="CP098400">
    <property type="protein sequence ID" value="URW79055.1"/>
    <property type="molecule type" value="Genomic_DNA"/>
</dbReference>
<organism evidence="9 10">
    <name type="scientific">Xiashengella succiniciproducens</name>
    <dbReference type="NCBI Taxonomy" id="2949635"/>
    <lineage>
        <taxon>Bacteria</taxon>
        <taxon>Pseudomonadati</taxon>
        <taxon>Bacteroidota</taxon>
        <taxon>Bacteroidia</taxon>
        <taxon>Marinilabiliales</taxon>
        <taxon>Marinilabiliaceae</taxon>
        <taxon>Xiashengella</taxon>
    </lineage>
</organism>
<keyword evidence="9" id="KW-0808">Transferase</keyword>
<evidence type="ECO:0000256" key="7">
    <source>
        <dbReference type="ARBA" id="ARBA00048798"/>
    </source>
</evidence>
<dbReference type="KEGG" id="alkq:M9189_09345"/>
<dbReference type="InterPro" id="IPR043131">
    <property type="entry name" value="BCAT-like_N"/>
</dbReference>
<proteinExistence type="inferred from homology"/>
<dbReference type="CDD" id="cd00449">
    <property type="entry name" value="PLPDE_IV"/>
    <property type="match status" value="1"/>
</dbReference>
<comment type="pathway">
    <text evidence="3">Amino-acid biosynthesis; L-leucine biosynthesis; L-leucine from 3-methyl-2-oxobutanoate: step 4/4.</text>
</comment>
<keyword evidence="10" id="KW-1185">Reference proteome</keyword>
<comment type="pathway">
    <text evidence="1">Amino-acid biosynthesis; L-isoleucine biosynthesis; L-isoleucine from 2-oxobutanoate: step 4/4.</text>
</comment>
<evidence type="ECO:0000313" key="10">
    <source>
        <dbReference type="Proteomes" id="UP001056426"/>
    </source>
</evidence>
<dbReference type="InterPro" id="IPR001544">
    <property type="entry name" value="Aminotrans_IV"/>
</dbReference>
<dbReference type="InterPro" id="IPR043132">
    <property type="entry name" value="BCAT-like_C"/>
</dbReference>
<evidence type="ECO:0000256" key="6">
    <source>
        <dbReference type="ARBA" id="ARBA00048212"/>
    </source>
</evidence>
<protein>
    <recommendedName>
        <fullName evidence="5">branched-chain-amino-acid transaminase</fullName>
        <ecNumber evidence="5">2.6.1.42</ecNumber>
    </recommendedName>
</protein>
<dbReference type="Gene3D" id="3.20.10.10">
    <property type="entry name" value="D-amino Acid Aminotransferase, subunit A, domain 2"/>
    <property type="match status" value="1"/>
</dbReference>
<dbReference type="EC" id="2.6.1.42" evidence="5"/>
<dbReference type="InterPro" id="IPR036038">
    <property type="entry name" value="Aminotransferase-like"/>
</dbReference>
<evidence type="ECO:0000256" key="4">
    <source>
        <dbReference type="ARBA" id="ARBA00009320"/>
    </source>
</evidence>
<dbReference type="PANTHER" id="PTHR42743:SF11">
    <property type="entry name" value="AMINODEOXYCHORISMATE LYASE"/>
    <property type="match status" value="1"/>
</dbReference>
<reference evidence="9" key="1">
    <citation type="submission" date="2022-05" db="EMBL/GenBank/DDBJ databases">
        <authorList>
            <person name="Sun X."/>
        </authorList>
    </citation>
    <scope>NUCLEOTIDE SEQUENCE</scope>
    <source>
        <strain evidence="9">Ai-910</strain>
    </source>
</reference>
<comment type="pathway">
    <text evidence="2">Amino-acid biosynthesis; L-valine biosynthesis; L-valine from pyruvate: step 4/4.</text>
</comment>
<evidence type="ECO:0000256" key="5">
    <source>
        <dbReference type="ARBA" id="ARBA00013053"/>
    </source>
</evidence>
<dbReference type="SUPFAM" id="SSF56752">
    <property type="entry name" value="D-aminoacid aminotransferase-like PLP-dependent enzymes"/>
    <property type="match status" value="1"/>
</dbReference>
<dbReference type="Pfam" id="PF01063">
    <property type="entry name" value="Aminotran_4"/>
    <property type="match status" value="1"/>
</dbReference>
<evidence type="ECO:0000256" key="1">
    <source>
        <dbReference type="ARBA" id="ARBA00004824"/>
    </source>
</evidence>
<comment type="similarity">
    <text evidence="4">Belongs to the class-IV pyridoxal-phosphate-dependent aminotransferase family.</text>
</comment>
<comment type="catalytic activity">
    <reaction evidence="8">
        <text>L-leucine + 2-oxoglutarate = 4-methyl-2-oxopentanoate + L-glutamate</text>
        <dbReference type="Rhea" id="RHEA:18321"/>
        <dbReference type="ChEBI" id="CHEBI:16810"/>
        <dbReference type="ChEBI" id="CHEBI:17865"/>
        <dbReference type="ChEBI" id="CHEBI:29985"/>
        <dbReference type="ChEBI" id="CHEBI:57427"/>
        <dbReference type="EC" id="2.6.1.42"/>
    </reaction>
</comment>
<gene>
    <name evidence="9" type="ORF">M9189_09345</name>
</gene>
<dbReference type="Gene3D" id="3.30.470.10">
    <property type="match status" value="1"/>
</dbReference>
<comment type="catalytic activity">
    <reaction evidence="7">
        <text>L-isoleucine + 2-oxoglutarate = (S)-3-methyl-2-oxopentanoate + L-glutamate</text>
        <dbReference type="Rhea" id="RHEA:24801"/>
        <dbReference type="ChEBI" id="CHEBI:16810"/>
        <dbReference type="ChEBI" id="CHEBI:29985"/>
        <dbReference type="ChEBI" id="CHEBI:35146"/>
        <dbReference type="ChEBI" id="CHEBI:58045"/>
        <dbReference type="EC" id="2.6.1.42"/>
    </reaction>
</comment>
<reference evidence="9" key="2">
    <citation type="submission" date="2022-06" db="EMBL/GenBank/DDBJ databases">
        <title>Xiashengella guii gen. nov. sp. nov., a bacterium isolated form anaerobic digestion tank.</title>
        <authorList>
            <person name="Huang H."/>
        </authorList>
    </citation>
    <scope>NUCLEOTIDE SEQUENCE</scope>
    <source>
        <strain evidence="9">Ai-910</strain>
    </source>
</reference>
<evidence type="ECO:0000256" key="2">
    <source>
        <dbReference type="ARBA" id="ARBA00004931"/>
    </source>
</evidence>
<dbReference type="RefSeq" id="WP_250722647.1">
    <property type="nucleotide sequence ID" value="NZ_CP098400.1"/>
</dbReference>
<dbReference type="PANTHER" id="PTHR42743">
    <property type="entry name" value="AMINO-ACID AMINOTRANSFERASE"/>
    <property type="match status" value="1"/>
</dbReference>
<dbReference type="Proteomes" id="UP001056426">
    <property type="component" value="Chromosome"/>
</dbReference>
<sequence>MEEKWYERKFLVHDGILIPAGRPLLDTSNRAFRYGDAVFETVRVNKGRVLFWDRHYTRLITAMSILRMSVPSLPSKEQLHESIIDLVVKNRIFYDARIRLTVFRKGGGLYRPQKLQVSWIIEAEDLGHTGYTFPERGLKVGIYTDFPKNLSPISPFKSCSSIPYVLAGIFCDDNGLDDCLIINDKGKIIESYNSSLFWVKDNAVFTPLVSSGCIDGVYRKAVMDAAAKLGINTTENAGATKDDLTNADEIFLCNVISGIRWVSALDDRRYYAGVAKRLQQEINNICRS</sequence>
<evidence type="ECO:0000256" key="8">
    <source>
        <dbReference type="ARBA" id="ARBA00049229"/>
    </source>
</evidence>
<dbReference type="GO" id="GO:0046394">
    <property type="term" value="P:carboxylic acid biosynthetic process"/>
    <property type="evidence" value="ECO:0007669"/>
    <property type="project" value="UniProtKB-ARBA"/>
</dbReference>
<accession>A0A9J6ZNH4</accession>
<dbReference type="InterPro" id="IPR050571">
    <property type="entry name" value="Class-IV_PLP-Dep_Aminotrnsfr"/>
</dbReference>
<evidence type="ECO:0000256" key="3">
    <source>
        <dbReference type="ARBA" id="ARBA00005072"/>
    </source>
</evidence>
<dbReference type="GO" id="GO:0004084">
    <property type="term" value="F:branched-chain-amino-acid transaminase activity"/>
    <property type="evidence" value="ECO:0007669"/>
    <property type="project" value="UniProtKB-EC"/>
</dbReference>
<keyword evidence="9" id="KW-0032">Aminotransferase</keyword>
<name>A0A9J6ZNH4_9BACT</name>